<comment type="caution">
    <text evidence="3">The sequence shown here is derived from an EMBL/GenBank/DDBJ whole genome shotgun (WGS) entry which is preliminary data.</text>
</comment>
<keyword evidence="2" id="KW-0472">Membrane</keyword>
<evidence type="ECO:0000313" key="3">
    <source>
        <dbReference type="EMBL" id="OXA51033.1"/>
    </source>
</evidence>
<feature type="region of interest" description="Disordered" evidence="1">
    <location>
        <begin position="236"/>
        <end position="329"/>
    </location>
</feature>
<proteinExistence type="predicted"/>
<keyword evidence="4" id="KW-1185">Reference proteome</keyword>
<evidence type="ECO:0000313" key="4">
    <source>
        <dbReference type="Proteomes" id="UP000198287"/>
    </source>
</evidence>
<sequence>MKSRSGFSSGRAGVQLGVVLLVVIFLPSGTFGILDFLDPFLDKSEPQHNEIGGSGSLAGSGHIGAGLGDSIGFNADGSIAASKGLGVNFDNGNGRFDHKQDPHFQGEFQDQRQHELIPVPHGKVLPPPPRYQQPIHLNPTKPCDKNGPVLRPIAQHPPPPNQQDGPFFKNRQFRGVNSGSKQKLDDSPSSKTGPVDDSDVEGVDVDKDGDVDDDDEDFLRQARALLDKAIFQKKMNNSTAGKNGTQLDQGKDAIKRPARSHLSDTKNSPLADQAKNASSPHEDQDKNGTQRFVRHHPTDDKNMNSTAGQAKNASSAQEDQTKNATKRSVPVLVVEHVQFIPLDKHLNTTTDSSSEDDLKNNQRRSDNSLSPQLIPQNSTQQNSTKNVSSGGDRVISPKFAHMFHNMFAG</sequence>
<dbReference type="Proteomes" id="UP000198287">
    <property type="component" value="Unassembled WGS sequence"/>
</dbReference>
<keyword evidence="2" id="KW-1133">Transmembrane helix</keyword>
<feature type="compositionally biased region" description="Basic and acidic residues" evidence="1">
    <location>
        <begin position="356"/>
        <end position="366"/>
    </location>
</feature>
<organism evidence="3 4">
    <name type="scientific">Folsomia candida</name>
    <name type="common">Springtail</name>
    <dbReference type="NCBI Taxonomy" id="158441"/>
    <lineage>
        <taxon>Eukaryota</taxon>
        <taxon>Metazoa</taxon>
        <taxon>Ecdysozoa</taxon>
        <taxon>Arthropoda</taxon>
        <taxon>Hexapoda</taxon>
        <taxon>Collembola</taxon>
        <taxon>Entomobryomorpha</taxon>
        <taxon>Isotomoidea</taxon>
        <taxon>Isotomidae</taxon>
        <taxon>Proisotominae</taxon>
        <taxon>Folsomia</taxon>
    </lineage>
</organism>
<accession>A0A226E0G5</accession>
<dbReference type="AlphaFoldDB" id="A0A226E0G5"/>
<evidence type="ECO:0000256" key="2">
    <source>
        <dbReference type="SAM" id="Phobius"/>
    </source>
</evidence>
<reference evidence="3 4" key="1">
    <citation type="submission" date="2015-12" db="EMBL/GenBank/DDBJ databases">
        <title>The genome of Folsomia candida.</title>
        <authorList>
            <person name="Faddeeva A."/>
            <person name="Derks M.F."/>
            <person name="Anvar Y."/>
            <person name="Smit S."/>
            <person name="Van Straalen N."/>
            <person name="Roelofs D."/>
        </authorList>
    </citation>
    <scope>NUCLEOTIDE SEQUENCE [LARGE SCALE GENOMIC DNA]</scope>
    <source>
        <strain evidence="3 4">VU population</strain>
        <tissue evidence="3">Whole body</tissue>
    </source>
</reference>
<feature type="compositionally biased region" description="Acidic residues" evidence="1">
    <location>
        <begin position="196"/>
        <end position="214"/>
    </location>
</feature>
<feature type="region of interest" description="Disordered" evidence="1">
    <location>
        <begin position="345"/>
        <end position="393"/>
    </location>
</feature>
<keyword evidence="2" id="KW-0812">Transmembrane</keyword>
<dbReference type="EMBL" id="LNIX01000008">
    <property type="protein sequence ID" value="OXA51033.1"/>
    <property type="molecule type" value="Genomic_DNA"/>
</dbReference>
<gene>
    <name evidence="3" type="ORF">Fcan01_14095</name>
</gene>
<feature type="compositionally biased region" description="Polar residues" evidence="1">
    <location>
        <begin position="367"/>
        <end position="389"/>
    </location>
</feature>
<feature type="transmembrane region" description="Helical" evidence="2">
    <location>
        <begin position="12"/>
        <end position="34"/>
    </location>
</feature>
<feature type="compositionally biased region" description="Polar residues" evidence="1">
    <location>
        <begin position="265"/>
        <end position="279"/>
    </location>
</feature>
<feature type="compositionally biased region" description="Polar residues" evidence="1">
    <location>
        <begin position="303"/>
        <end position="318"/>
    </location>
</feature>
<protein>
    <submittedName>
        <fullName evidence="3">Uncharacterized protein</fullName>
    </submittedName>
</protein>
<evidence type="ECO:0000256" key="1">
    <source>
        <dbReference type="SAM" id="MobiDB-lite"/>
    </source>
</evidence>
<feature type="compositionally biased region" description="Polar residues" evidence="1">
    <location>
        <begin position="236"/>
        <end position="248"/>
    </location>
</feature>
<feature type="region of interest" description="Disordered" evidence="1">
    <location>
        <begin position="119"/>
        <end position="214"/>
    </location>
</feature>
<name>A0A226E0G5_FOLCA</name>